<dbReference type="InterPro" id="IPR013517">
    <property type="entry name" value="FG-GAP"/>
</dbReference>
<proteinExistence type="predicted"/>
<name>A0ABY4TG35_9ACTN</name>
<dbReference type="InterPro" id="IPR013830">
    <property type="entry name" value="SGNH_hydro"/>
</dbReference>
<evidence type="ECO:0000256" key="2">
    <source>
        <dbReference type="SAM" id="SignalP"/>
    </source>
</evidence>
<dbReference type="SUPFAM" id="SSF50370">
    <property type="entry name" value="Ricin B-like lectins"/>
    <property type="match status" value="1"/>
</dbReference>
<evidence type="ECO:0000256" key="1">
    <source>
        <dbReference type="ARBA" id="ARBA00022729"/>
    </source>
</evidence>
<evidence type="ECO:0000313" key="4">
    <source>
        <dbReference type="EMBL" id="URN17884.1"/>
    </source>
</evidence>
<dbReference type="Gene3D" id="2.80.10.50">
    <property type="match status" value="1"/>
</dbReference>
<reference evidence="4" key="1">
    <citation type="submission" date="2022-04" db="EMBL/GenBank/DDBJ databases">
        <title>Systematic whole-genome sequencing reveals an unexpected diversity among actinomycetoma pathogens and provides insights into their antibacterial susceptibilities.</title>
        <authorList>
            <person name="Watson A.K."/>
            <person name="Kepplinger B."/>
            <person name="Bakhiet S.M."/>
            <person name="Mhmoud N.A."/>
            <person name="Chapman J."/>
            <person name="Allenby N."/>
            <person name="Mickiewicz K."/>
            <person name="Goodfellow M."/>
            <person name="Fahal A.H."/>
            <person name="Errington J."/>
        </authorList>
    </citation>
    <scope>NUCLEOTIDE SEQUENCE</scope>
    <source>
        <strain evidence="4">SD 504</strain>
    </source>
</reference>
<accession>A0ABY4TG35</accession>
<dbReference type="SUPFAM" id="SSF52266">
    <property type="entry name" value="SGNH hydrolase"/>
    <property type="match status" value="1"/>
</dbReference>
<feature type="signal peptide" evidence="2">
    <location>
        <begin position="1"/>
        <end position="19"/>
    </location>
</feature>
<dbReference type="RefSeq" id="WP_010471429.1">
    <property type="nucleotide sequence ID" value="NZ_CP095474.1"/>
</dbReference>
<feature type="domain" description="SGNH hydrolase-type esterase" evidence="3">
    <location>
        <begin position="461"/>
        <end position="636"/>
    </location>
</feature>
<dbReference type="Pfam" id="PF13472">
    <property type="entry name" value="Lipase_GDSL_2"/>
    <property type="match status" value="1"/>
</dbReference>
<evidence type="ECO:0000313" key="5">
    <source>
        <dbReference type="Proteomes" id="UP001056383"/>
    </source>
</evidence>
<sequence length="939" mass="100982">MHALVVALTAGLLTVAALAADTRPARAAGPSTTGRFYIQNSFSGYNLSATGDLLRTSRPKGDEDNQQWTFERVAGSANYRVRNATLTDLCMGRSTGRPVVLGCSGTDTEWEFRHQAGEWYKIFVPGTETRLQGRPAGDDPAELDLSTRQETDESWYVTPIDPPRSPMPADPTFDQMTFLTAHNAYNNTEDAPGAMAPNQPHSIRRQLDDGVRALMLDIHAPPDLPGGQVILCHGSCGLTRLLPLTDVLNTVADWMRAHPREVVTVFFEDYTTSAQLKNAMDQVPGLAGLIYNPRTEGVREKGWPKVSQMADSGKRLVLFSDRGGREDFGVMHGYDWTAENYWSMGLGLGSSDWSCYSRWSEVPLGKEEEKFRRLVVMNHFRDVPMAPTYETDNEKLRNRAERFCMPAARKKPNFLAIDQYKDGDPLSAVQAMNGYVYHGDTPGWGGTPAHWSVPRLAVMPLGDSITWGAGGTGYNSYRAQLWDRLAGHASTVDFVGSLKDGTLPDRDHEGHSGWKIDQLTANIDTWLAAARPNVVLLHIGTNDMNRNDRVDSAPQRLAELVDRIGTASPDTVVLVASLVPSSDPAVQARVSAYNAQVPRVVEELKARGRKAEFVSMAAVTTADLNDTLHPNDSGYAKMAQAFHSGVERVAKAGMISEDVVVRPAPPRTTPFADYDVDIDGDGRADYLVVGDNGAVDAWLNRGGDGYGGWTAYGRIATGTGPGSRVCFADIDGDGRADYLVVGENGSVGAWINKGGDGHGGWSELGRIAAGGSWSGGQVRFADIDADGRADYLVVGENGAVRAFLNKGGDGYGGWSDLGQIATGSSWSGGQVRFADVDADGRADYLVVGENGAVRAFLNKGGDGHGGWSDLGQIATGSDWSGGQVRFADINADGRADYLVVEDNGAVRAFLNQGGDGHGGWTKLGQIAAGVGAPGHRVRI</sequence>
<evidence type="ECO:0000259" key="3">
    <source>
        <dbReference type="Pfam" id="PF13472"/>
    </source>
</evidence>
<dbReference type="CDD" id="cd08588">
    <property type="entry name" value="PI-PLCc_At5g67130_like"/>
    <property type="match status" value="1"/>
</dbReference>
<dbReference type="CDD" id="cd01833">
    <property type="entry name" value="XynB_like"/>
    <property type="match status" value="1"/>
</dbReference>
<dbReference type="PROSITE" id="PS50007">
    <property type="entry name" value="PIPLC_X_DOMAIN"/>
    <property type="match status" value="1"/>
</dbReference>
<dbReference type="InterPro" id="IPR017946">
    <property type="entry name" value="PLC-like_Pdiesterase_TIM-brl"/>
</dbReference>
<dbReference type="SUPFAM" id="SSF69318">
    <property type="entry name" value="Integrin alpha N-terminal domain"/>
    <property type="match status" value="1"/>
</dbReference>
<dbReference type="Proteomes" id="UP001056383">
    <property type="component" value="Chromosome"/>
</dbReference>
<feature type="chain" id="PRO_5045385932" evidence="2">
    <location>
        <begin position="20"/>
        <end position="939"/>
    </location>
</feature>
<dbReference type="Gene3D" id="3.20.20.190">
    <property type="entry name" value="Phosphatidylinositol (PI) phosphodiesterase"/>
    <property type="match status" value="1"/>
</dbReference>
<dbReference type="Gene3D" id="3.40.50.1110">
    <property type="entry name" value="SGNH hydrolase"/>
    <property type="match status" value="1"/>
</dbReference>
<keyword evidence="1 2" id="KW-0732">Signal</keyword>
<protein>
    <submittedName>
        <fullName evidence="4">FG-GAP-like repeat-containing protein</fullName>
    </submittedName>
</protein>
<dbReference type="SUPFAM" id="SSF51695">
    <property type="entry name" value="PLC-like phosphodiesterases"/>
    <property type="match status" value="1"/>
</dbReference>
<dbReference type="EMBL" id="CP095474">
    <property type="protein sequence ID" value="URN17884.1"/>
    <property type="molecule type" value="Genomic_DNA"/>
</dbReference>
<dbReference type="InterPro" id="IPR035992">
    <property type="entry name" value="Ricin_B-like_lectins"/>
</dbReference>
<organism evidence="4 5">
    <name type="scientific">Streptomyces sudanensis</name>
    <dbReference type="NCBI Taxonomy" id="436397"/>
    <lineage>
        <taxon>Bacteria</taxon>
        <taxon>Bacillati</taxon>
        <taxon>Actinomycetota</taxon>
        <taxon>Actinomycetes</taxon>
        <taxon>Kitasatosporales</taxon>
        <taxon>Streptomycetaceae</taxon>
        <taxon>Streptomyces</taxon>
    </lineage>
</organism>
<dbReference type="InterPro" id="IPR051057">
    <property type="entry name" value="PI-PLC_domain"/>
</dbReference>
<gene>
    <name evidence="4" type="ORF">MW084_20305</name>
</gene>
<dbReference type="PANTHER" id="PTHR13593:SF140">
    <property type="entry name" value="PLC-LIKE PHOSPHODIESTERASE"/>
    <property type="match status" value="1"/>
</dbReference>
<dbReference type="CDD" id="cd00161">
    <property type="entry name" value="beta-trefoil_Ricin-like"/>
    <property type="match status" value="1"/>
</dbReference>
<dbReference type="Pfam" id="PF13517">
    <property type="entry name" value="FG-GAP_3"/>
    <property type="match status" value="2"/>
</dbReference>
<dbReference type="InterPro" id="IPR028994">
    <property type="entry name" value="Integrin_alpha_N"/>
</dbReference>
<dbReference type="InterPro" id="IPR036514">
    <property type="entry name" value="SGNH_hydro_sf"/>
</dbReference>
<dbReference type="Pfam" id="PF26178">
    <property type="entry name" value="PI-PLC_cat"/>
    <property type="match status" value="1"/>
</dbReference>
<keyword evidence="5" id="KW-1185">Reference proteome</keyword>
<dbReference type="PANTHER" id="PTHR13593">
    <property type="match status" value="1"/>
</dbReference>